<comment type="caution">
    <text evidence="2">The sequence shown here is derived from an EMBL/GenBank/DDBJ whole genome shotgun (WGS) entry which is preliminary data.</text>
</comment>
<dbReference type="STRING" id="908809.ABG79_01780"/>
<gene>
    <name evidence="2" type="ORF">ABG79_01780</name>
</gene>
<dbReference type="InterPro" id="IPR008538">
    <property type="entry name" value="Uma2"/>
</dbReference>
<dbReference type="RefSeq" id="WP_057979108.1">
    <property type="nucleotide sequence ID" value="NZ_LKHP01000010.1"/>
</dbReference>
<dbReference type="Pfam" id="PF05685">
    <property type="entry name" value="Uma2"/>
    <property type="match status" value="1"/>
</dbReference>
<evidence type="ECO:0000313" key="2">
    <source>
        <dbReference type="EMBL" id="KRQ86399.1"/>
    </source>
</evidence>
<dbReference type="Proteomes" id="UP000052015">
    <property type="component" value="Unassembled WGS sequence"/>
</dbReference>
<dbReference type="PANTHER" id="PTHR36558:SF1">
    <property type="entry name" value="RESTRICTION ENDONUCLEASE DOMAIN-CONTAINING PROTEIN-RELATED"/>
    <property type="match status" value="1"/>
</dbReference>
<dbReference type="OrthoDB" id="9808428at2"/>
<dbReference type="InterPro" id="IPR012296">
    <property type="entry name" value="Nuclease_put_TT1808"/>
</dbReference>
<proteinExistence type="predicted"/>
<sequence>MGIPNKANINKFTYNDYLNWPENERWEIIDGEAYNMSPAPSRLHQDILGALFSVFYNYLKNKQCKVYPAPFDVRLNLEGEEDSNCKNVVQPDISIICDISKLDERGCKGSPDLIIEIISPATIKRDLKDKFYLYEKAQVKEYWIVYPEEKTIIIYKLENGRYGRPEIYSEEDKIKVGIFQELNICLGEIFS</sequence>
<dbReference type="SUPFAM" id="SSF52980">
    <property type="entry name" value="Restriction endonuclease-like"/>
    <property type="match status" value="1"/>
</dbReference>
<reference evidence="2 3" key="1">
    <citation type="submission" date="2015-09" db="EMBL/GenBank/DDBJ databases">
        <title>Draft genome sequence of a Caloramator mitchellensis, a moderate thermophile from the Great Artesian Basin of Australia.</title>
        <authorList>
            <person name="Patel B.K."/>
        </authorList>
    </citation>
    <scope>NUCLEOTIDE SEQUENCE [LARGE SCALE GENOMIC DNA]</scope>
    <source>
        <strain evidence="2 3">VF08</strain>
    </source>
</reference>
<evidence type="ECO:0000259" key="1">
    <source>
        <dbReference type="Pfam" id="PF05685"/>
    </source>
</evidence>
<dbReference type="PANTHER" id="PTHR36558">
    <property type="entry name" value="GLR1098 PROTEIN"/>
    <property type="match status" value="1"/>
</dbReference>
<keyword evidence="3" id="KW-1185">Reference proteome</keyword>
<organism evidence="2 3">
    <name type="scientific">Caloramator mitchellensis</name>
    <dbReference type="NCBI Taxonomy" id="908809"/>
    <lineage>
        <taxon>Bacteria</taxon>
        <taxon>Bacillati</taxon>
        <taxon>Bacillota</taxon>
        <taxon>Clostridia</taxon>
        <taxon>Eubacteriales</taxon>
        <taxon>Clostridiaceae</taxon>
        <taxon>Caloramator</taxon>
    </lineage>
</organism>
<name>A0A0R3K270_CALMK</name>
<dbReference type="Gene3D" id="3.90.1570.10">
    <property type="entry name" value="tt1808, chain A"/>
    <property type="match status" value="1"/>
</dbReference>
<feature type="domain" description="Putative restriction endonuclease" evidence="1">
    <location>
        <begin position="16"/>
        <end position="180"/>
    </location>
</feature>
<dbReference type="InterPro" id="IPR011335">
    <property type="entry name" value="Restrct_endonuc-II-like"/>
</dbReference>
<accession>A0A0R3K270</accession>
<protein>
    <recommendedName>
        <fullName evidence="1">Putative restriction endonuclease domain-containing protein</fullName>
    </recommendedName>
</protein>
<dbReference type="PATRIC" id="fig|908809.3.peg.1780"/>
<evidence type="ECO:0000313" key="3">
    <source>
        <dbReference type="Proteomes" id="UP000052015"/>
    </source>
</evidence>
<dbReference type="CDD" id="cd06260">
    <property type="entry name" value="DUF820-like"/>
    <property type="match status" value="1"/>
</dbReference>
<dbReference type="AlphaFoldDB" id="A0A0R3K270"/>
<dbReference type="EMBL" id="LKHP01000010">
    <property type="protein sequence ID" value="KRQ86399.1"/>
    <property type="molecule type" value="Genomic_DNA"/>
</dbReference>